<dbReference type="Proteomes" id="UP001159641">
    <property type="component" value="Unassembled WGS sequence"/>
</dbReference>
<proteinExistence type="predicted"/>
<evidence type="ECO:0000313" key="3">
    <source>
        <dbReference type="Proteomes" id="UP001159641"/>
    </source>
</evidence>
<comment type="caution">
    <text evidence="2">The sequence shown here is derived from an EMBL/GenBank/DDBJ whole genome shotgun (WGS) entry which is preliminary data.</text>
</comment>
<protein>
    <submittedName>
        <fullName evidence="2">Uncharacterized protein</fullName>
    </submittedName>
</protein>
<accession>A0AB34H2R1</accession>
<gene>
    <name evidence="2" type="ORF">J1605_006975</name>
</gene>
<keyword evidence="3" id="KW-1185">Reference proteome</keyword>
<organism evidence="2 3">
    <name type="scientific">Eschrichtius robustus</name>
    <name type="common">California gray whale</name>
    <name type="synonym">Eschrichtius gibbosus</name>
    <dbReference type="NCBI Taxonomy" id="9764"/>
    <lineage>
        <taxon>Eukaryota</taxon>
        <taxon>Metazoa</taxon>
        <taxon>Chordata</taxon>
        <taxon>Craniata</taxon>
        <taxon>Vertebrata</taxon>
        <taxon>Euteleostomi</taxon>
        <taxon>Mammalia</taxon>
        <taxon>Eutheria</taxon>
        <taxon>Laurasiatheria</taxon>
        <taxon>Artiodactyla</taxon>
        <taxon>Whippomorpha</taxon>
        <taxon>Cetacea</taxon>
        <taxon>Mysticeti</taxon>
        <taxon>Eschrichtiidae</taxon>
        <taxon>Eschrichtius</taxon>
    </lineage>
</organism>
<feature type="region of interest" description="Disordered" evidence="1">
    <location>
        <begin position="18"/>
        <end position="45"/>
    </location>
</feature>
<dbReference type="AlphaFoldDB" id="A0AB34H2R1"/>
<reference evidence="2 3" key="1">
    <citation type="submission" date="2022-11" db="EMBL/GenBank/DDBJ databases">
        <title>Whole genome sequence of Eschrichtius robustus ER-17-0199.</title>
        <authorList>
            <person name="Bruniche-Olsen A."/>
            <person name="Black A.N."/>
            <person name="Fields C.J."/>
            <person name="Walden K."/>
            <person name="Dewoody J.A."/>
        </authorList>
    </citation>
    <scope>NUCLEOTIDE SEQUENCE [LARGE SCALE GENOMIC DNA]</scope>
    <source>
        <strain evidence="2">ER-17-0199</strain>
        <tissue evidence="2">Blubber</tissue>
    </source>
</reference>
<evidence type="ECO:0000313" key="2">
    <source>
        <dbReference type="EMBL" id="KAJ8785712.1"/>
    </source>
</evidence>
<name>A0AB34H2R1_ESCRO</name>
<dbReference type="EMBL" id="JAIQCJ010002011">
    <property type="protein sequence ID" value="KAJ8785712.1"/>
    <property type="molecule type" value="Genomic_DNA"/>
</dbReference>
<sequence length="111" mass="12191">MSRTPLRVLCACARDRLRASPPDQLRPSDPGSTEEETEAQEGKMDKFTQLCMEESEVEPRVTGLTPGRSTKTLSATQLLVLESLLQRRGVAVAYQGDKDTGSRSSGKYFLA</sequence>
<evidence type="ECO:0000256" key="1">
    <source>
        <dbReference type="SAM" id="MobiDB-lite"/>
    </source>
</evidence>